<dbReference type="Proteomes" id="UP001058533">
    <property type="component" value="Chromosome"/>
</dbReference>
<reference evidence="1" key="1">
    <citation type="submission" date="2022-07" db="EMBL/GenBank/DDBJ databases">
        <title>Sphingomonas sp. nov., a novel bacterium isolated from the north slope of the Mount Everest.</title>
        <authorList>
            <person name="Cui X."/>
            <person name="Liu Y."/>
        </authorList>
    </citation>
    <scope>NUCLEOTIDE SEQUENCE</scope>
    <source>
        <strain evidence="1">S5-59</strain>
    </source>
</reference>
<keyword evidence="2" id="KW-1185">Reference proteome</keyword>
<accession>A0ABY5L975</accession>
<sequence>MLIMIRDRNYHAGGMTNPFTSKFGCVVELTGDGITALGDSISRHRQFIARQGQIGEGAELGPMLVILEGCAFRYNKIPGGTR</sequence>
<protein>
    <submittedName>
        <fullName evidence="1">Uncharacterized protein</fullName>
    </submittedName>
</protein>
<dbReference type="EMBL" id="CP101740">
    <property type="protein sequence ID" value="UUL82412.1"/>
    <property type="molecule type" value="Genomic_DNA"/>
</dbReference>
<name>A0ABY5L975_9SPHN</name>
<gene>
    <name evidence="1" type="ORF">NMP03_14760</name>
</gene>
<evidence type="ECO:0000313" key="2">
    <source>
        <dbReference type="Proteomes" id="UP001058533"/>
    </source>
</evidence>
<evidence type="ECO:0000313" key="1">
    <source>
        <dbReference type="EMBL" id="UUL82412.1"/>
    </source>
</evidence>
<dbReference type="RefSeq" id="WP_256506238.1">
    <property type="nucleotide sequence ID" value="NZ_CP101740.1"/>
</dbReference>
<proteinExistence type="predicted"/>
<organism evidence="1 2">
    <name type="scientific">Sphingomonas qomolangmaensis</name>
    <dbReference type="NCBI Taxonomy" id="2918765"/>
    <lineage>
        <taxon>Bacteria</taxon>
        <taxon>Pseudomonadati</taxon>
        <taxon>Pseudomonadota</taxon>
        <taxon>Alphaproteobacteria</taxon>
        <taxon>Sphingomonadales</taxon>
        <taxon>Sphingomonadaceae</taxon>
        <taxon>Sphingomonas</taxon>
    </lineage>
</organism>